<evidence type="ECO:0000256" key="1">
    <source>
        <dbReference type="ARBA" id="ARBA00004448"/>
    </source>
</evidence>
<keyword evidence="8 10" id="KW-0472">Membrane</keyword>
<dbReference type="Proteomes" id="UP000196158">
    <property type="component" value="Unassembled WGS sequence"/>
</dbReference>
<dbReference type="OrthoDB" id="17678at2759"/>
<gene>
    <name evidence="11" type="ORF">KASA_0P02992G</name>
</gene>
<accession>A0A1X7R0G4</accession>
<keyword evidence="3 10" id="KW-0812">Transmembrane</keyword>
<evidence type="ECO:0000256" key="2">
    <source>
        <dbReference type="ARBA" id="ARBA00005687"/>
    </source>
</evidence>
<dbReference type="PANTHER" id="PTHR31068:SF0">
    <property type="entry name" value="MITOCHONDRIAL DISTRIBUTION AND MORPHOLOGY PROTEIN 31"/>
    <property type="match status" value="1"/>
</dbReference>
<sequence>MELLLRNPIQRSLRSTSRFINVNAIKKCHYNQLISPKLFKKLDVSTIRSRPLLINNYPINNSLSKSFHSISYLNAKDNALYRKRKNKKNELLKNTTNVFTRLKIHTRWFLKKSTNPFNVDDIGALISWILVSHVLVFIIWTTTFVSLIIYLMNTVLAQEYLAKKIGKLITSNNNLTVIFENAIVPSWSSGKITFSKVFVSRRPYGDDDTFNKGSQQDAMQRATLALSEDLLVSRDDFEEGNYTQFDLTIEEVQISVSFTKWINGKGFIDEVSINGLRGVVDRTHLEWKPNDDPRNYRNIYHVGDLEIAKFIMNDVLVTLYQPNGFRPFQVSVFNCELPQLRKHWLFFDILNATSISGTYDNSMFTIHRKIRFNKDDSKSRIVTQLRIDNLDIDHLNASMEGPFGWIAEGSVDMIADIFLPDEHSDSFALSELITDVSNKILNRIDSDPHDSQQEEIISTKNLKKLDYKKLDPNQYFVMDFFLKLNNVKAEVPLFTSELTYTNNALIRPIVAYMNSRRTYIPIKCMVVKDKSDFEGCWTIYDSYLMNDLSDEVYDAFANYVTDEQRRSIRVKKVTFWSLQLLLQLILMGLGAIA</sequence>
<dbReference type="InterPro" id="IPR012571">
    <property type="entry name" value="Mdm31/Mdm32"/>
</dbReference>
<comment type="function">
    <text evidence="9">Involved in the organization of the mitochondrial membranes and the global structure of the mitochondria. Also required for mitochondrial distribution and mobility as well as for the maintenance of mitochondrial DNA nucleoids structures.</text>
</comment>
<evidence type="ECO:0000256" key="3">
    <source>
        <dbReference type="ARBA" id="ARBA00022692"/>
    </source>
</evidence>
<dbReference type="GO" id="GO:0005743">
    <property type="term" value="C:mitochondrial inner membrane"/>
    <property type="evidence" value="ECO:0007669"/>
    <property type="project" value="UniProtKB-SubCell"/>
</dbReference>
<comment type="similarity">
    <text evidence="2">Belongs to the MDM31/MDM32 family.</text>
</comment>
<keyword evidence="5" id="KW-0809">Transit peptide</keyword>
<proteinExistence type="inferred from homology"/>
<evidence type="ECO:0000313" key="11">
    <source>
        <dbReference type="EMBL" id="SMN19138.1"/>
    </source>
</evidence>
<dbReference type="GO" id="GO:0007005">
    <property type="term" value="P:mitochondrion organization"/>
    <property type="evidence" value="ECO:0007669"/>
    <property type="project" value="InterPro"/>
</dbReference>
<dbReference type="Pfam" id="PF08118">
    <property type="entry name" value="MDM31_MDM32"/>
    <property type="match status" value="1"/>
</dbReference>
<feature type="transmembrane region" description="Helical" evidence="10">
    <location>
        <begin position="573"/>
        <end position="592"/>
    </location>
</feature>
<evidence type="ECO:0000256" key="7">
    <source>
        <dbReference type="ARBA" id="ARBA00023128"/>
    </source>
</evidence>
<protein>
    <submittedName>
        <fullName evidence="11">Similar to Saccharomyces cerevisiae YHR194W MDM31 Mitochondrial inner membrane protein with similarity to Mdm32p, required for normal mitochondrial morphology and inheritance</fullName>
    </submittedName>
</protein>
<name>A0A1X7R0G4_9SACH</name>
<evidence type="ECO:0000313" key="12">
    <source>
        <dbReference type="Proteomes" id="UP000196158"/>
    </source>
</evidence>
<evidence type="ECO:0000256" key="8">
    <source>
        <dbReference type="ARBA" id="ARBA00023136"/>
    </source>
</evidence>
<evidence type="ECO:0000256" key="6">
    <source>
        <dbReference type="ARBA" id="ARBA00022989"/>
    </source>
</evidence>
<reference evidence="11 12" key="1">
    <citation type="submission" date="2017-04" db="EMBL/GenBank/DDBJ databases">
        <authorList>
            <person name="Afonso C.L."/>
            <person name="Miller P.J."/>
            <person name="Scott M.A."/>
            <person name="Spackman E."/>
            <person name="Goraichik I."/>
            <person name="Dimitrov K.M."/>
            <person name="Suarez D.L."/>
            <person name="Swayne D.E."/>
        </authorList>
    </citation>
    <scope>NUCLEOTIDE SEQUENCE [LARGE SCALE GENOMIC DNA]</scope>
</reference>
<dbReference type="AlphaFoldDB" id="A0A1X7R0G4"/>
<keyword evidence="7" id="KW-0496">Mitochondrion</keyword>
<dbReference type="GO" id="GO:0000001">
    <property type="term" value="P:mitochondrion inheritance"/>
    <property type="evidence" value="ECO:0007669"/>
    <property type="project" value="InterPro"/>
</dbReference>
<feature type="transmembrane region" description="Helical" evidence="10">
    <location>
        <begin position="125"/>
        <end position="151"/>
    </location>
</feature>
<evidence type="ECO:0000256" key="10">
    <source>
        <dbReference type="SAM" id="Phobius"/>
    </source>
</evidence>
<dbReference type="EMBL" id="FXLY01000003">
    <property type="protein sequence ID" value="SMN19138.1"/>
    <property type="molecule type" value="Genomic_DNA"/>
</dbReference>
<evidence type="ECO:0000256" key="4">
    <source>
        <dbReference type="ARBA" id="ARBA00022792"/>
    </source>
</evidence>
<evidence type="ECO:0000256" key="9">
    <source>
        <dbReference type="ARBA" id="ARBA00025191"/>
    </source>
</evidence>
<evidence type="ECO:0000256" key="5">
    <source>
        <dbReference type="ARBA" id="ARBA00022946"/>
    </source>
</evidence>
<keyword evidence="12" id="KW-1185">Reference proteome</keyword>
<keyword evidence="4" id="KW-0999">Mitochondrion inner membrane</keyword>
<comment type="subcellular location">
    <subcellularLocation>
        <location evidence="1">Mitochondrion inner membrane</location>
        <topology evidence="1">Multi-pass membrane protein</topology>
    </subcellularLocation>
</comment>
<dbReference type="PANTHER" id="PTHR31068">
    <property type="entry name" value="MITOCHONDRIAL DISTRIBUTION AND MORPHOLOGY PROTEIN 31"/>
    <property type="match status" value="1"/>
</dbReference>
<organism evidence="11 12">
    <name type="scientific">Maudiozyma saulgeensis</name>
    <dbReference type="NCBI Taxonomy" id="1789683"/>
    <lineage>
        <taxon>Eukaryota</taxon>
        <taxon>Fungi</taxon>
        <taxon>Dikarya</taxon>
        <taxon>Ascomycota</taxon>
        <taxon>Saccharomycotina</taxon>
        <taxon>Saccharomycetes</taxon>
        <taxon>Saccharomycetales</taxon>
        <taxon>Saccharomycetaceae</taxon>
        <taxon>Maudiozyma</taxon>
    </lineage>
</organism>
<dbReference type="STRING" id="1789683.A0A1X7R0G4"/>
<keyword evidence="6 10" id="KW-1133">Transmembrane helix</keyword>